<dbReference type="PROSITE" id="PS50109">
    <property type="entry name" value="HIS_KIN"/>
    <property type="match status" value="1"/>
</dbReference>
<dbReference type="PRINTS" id="PR00344">
    <property type="entry name" value="BCTRLSENSOR"/>
</dbReference>
<keyword evidence="6" id="KW-0175">Coiled coil</keyword>
<dbReference type="SMART" id="SM00388">
    <property type="entry name" value="HisKA"/>
    <property type="match status" value="1"/>
</dbReference>
<dbReference type="InterPro" id="IPR000014">
    <property type="entry name" value="PAS"/>
</dbReference>
<evidence type="ECO:0000256" key="3">
    <source>
        <dbReference type="ARBA" id="ARBA00022553"/>
    </source>
</evidence>
<evidence type="ECO:0000256" key="6">
    <source>
        <dbReference type="SAM" id="Coils"/>
    </source>
</evidence>
<keyword evidence="3" id="KW-0597">Phosphoprotein</keyword>
<dbReference type="PANTHER" id="PTHR43304">
    <property type="entry name" value="PHYTOCHROME-LIKE PROTEIN CPH1"/>
    <property type="match status" value="1"/>
</dbReference>
<dbReference type="PANTHER" id="PTHR43304:SF1">
    <property type="entry name" value="PAC DOMAIN-CONTAINING PROTEIN"/>
    <property type="match status" value="1"/>
</dbReference>
<dbReference type="SUPFAM" id="SSF47384">
    <property type="entry name" value="Homodimeric domain of signal transducing histidine kinase"/>
    <property type="match status" value="1"/>
</dbReference>
<dbReference type="Proteomes" id="UP001501725">
    <property type="component" value="Unassembled WGS sequence"/>
</dbReference>
<keyword evidence="4" id="KW-0808">Transferase</keyword>
<dbReference type="InterPro" id="IPR035965">
    <property type="entry name" value="PAS-like_dom_sf"/>
</dbReference>
<dbReference type="Gene3D" id="1.10.287.130">
    <property type="match status" value="1"/>
</dbReference>
<dbReference type="SMART" id="SM00091">
    <property type="entry name" value="PAS"/>
    <property type="match status" value="2"/>
</dbReference>
<dbReference type="Pfam" id="PF08447">
    <property type="entry name" value="PAS_3"/>
    <property type="match status" value="2"/>
</dbReference>
<dbReference type="Gene3D" id="3.30.565.10">
    <property type="entry name" value="Histidine kinase-like ATPase, C-terminal domain"/>
    <property type="match status" value="1"/>
</dbReference>
<comment type="catalytic activity">
    <reaction evidence="1">
        <text>ATP + protein L-histidine = ADP + protein N-phospho-L-histidine.</text>
        <dbReference type="EC" id="2.7.13.3"/>
    </reaction>
</comment>
<dbReference type="CDD" id="cd00130">
    <property type="entry name" value="PAS"/>
    <property type="match status" value="2"/>
</dbReference>
<dbReference type="InterPro" id="IPR005467">
    <property type="entry name" value="His_kinase_dom"/>
</dbReference>
<reference evidence="10" key="1">
    <citation type="journal article" date="2019" name="Int. J. Syst. Evol. Microbiol.">
        <title>The Global Catalogue of Microorganisms (GCM) 10K type strain sequencing project: providing services to taxonomists for standard genome sequencing and annotation.</title>
        <authorList>
            <consortium name="The Broad Institute Genomics Platform"/>
            <consortium name="The Broad Institute Genome Sequencing Center for Infectious Disease"/>
            <person name="Wu L."/>
            <person name="Ma J."/>
        </authorList>
    </citation>
    <scope>NUCLEOTIDE SEQUENCE [LARGE SCALE GENOMIC DNA]</scope>
    <source>
        <strain evidence="10">JCM 17919</strain>
    </source>
</reference>
<feature type="domain" description="PAC" evidence="8">
    <location>
        <begin position="206"/>
        <end position="259"/>
    </location>
</feature>
<dbReference type="SUPFAM" id="SSF55785">
    <property type="entry name" value="PYP-like sensor domain (PAS domain)"/>
    <property type="match status" value="2"/>
</dbReference>
<keyword evidence="5" id="KW-0418">Kinase</keyword>
<proteinExistence type="predicted"/>
<evidence type="ECO:0000256" key="1">
    <source>
        <dbReference type="ARBA" id="ARBA00000085"/>
    </source>
</evidence>
<dbReference type="InterPro" id="IPR013655">
    <property type="entry name" value="PAS_fold_3"/>
</dbReference>
<evidence type="ECO:0000259" key="8">
    <source>
        <dbReference type="PROSITE" id="PS50113"/>
    </source>
</evidence>
<evidence type="ECO:0000313" key="10">
    <source>
        <dbReference type="Proteomes" id="UP001501725"/>
    </source>
</evidence>
<keyword evidence="10" id="KW-1185">Reference proteome</keyword>
<dbReference type="SMART" id="SM00387">
    <property type="entry name" value="HATPase_c"/>
    <property type="match status" value="1"/>
</dbReference>
<dbReference type="SMART" id="SM00086">
    <property type="entry name" value="PAC"/>
    <property type="match status" value="2"/>
</dbReference>
<feature type="coiled-coil region" evidence="6">
    <location>
        <begin position="247"/>
        <end position="292"/>
    </location>
</feature>
<dbReference type="CDD" id="cd00082">
    <property type="entry name" value="HisKA"/>
    <property type="match status" value="1"/>
</dbReference>
<dbReference type="InterPro" id="IPR004358">
    <property type="entry name" value="Sig_transdc_His_kin-like_C"/>
</dbReference>
<dbReference type="EC" id="2.7.13.3" evidence="2"/>
<dbReference type="Gene3D" id="3.30.450.20">
    <property type="entry name" value="PAS domain"/>
    <property type="match status" value="2"/>
</dbReference>
<dbReference type="PROSITE" id="PS50113">
    <property type="entry name" value="PAC"/>
    <property type="match status" value="2"/>
</dbReference>
<feature type="domain" description="Histidine kinase" evidence="7">
    <location>
        <begin position="295"/>
        <end position="516"/>
    </location>
</feature>
<dbReference type="RefSeq" id="WP_345258564.1">
    <property type="nucleotide sequence ID" value="NZ_BAABGY010000026.1"/>
</dbReference>
<gene>
    <name evidence="9" type="ORF">GCM10023184_47410</name>
</gene>
<dbReference type="InterPro" id="IPR036890">
    <property type="entry name" value="HATPase_C_sf"/>
</dbReference>
<comment type="caution">
    <text evidence="9">The sequence shown here is derived from an EMBL/GenBank/DDBJ whole genome shotgun (WGS) entry which is preliminary data.</text>
</comment>
<dbReference type="InterPro" id="IPR003661">
    <property type="entry name" value="HisK_dim/P_dom"/>
</dbReference>
<evidence type="ECO:0000313" key="9">
    <source>
        <dbReference type="EMBL" id="GAA4345455.1"/>
    </source>
</evidence>
<organism evidence="9 10">
    <name type="scientific">Flaviaesturariibacter amylovorans</name>
    <dbReference type="NCBI Taxonomy" id="1084520"/>
    <lineage>
        <taxon>Bacteria</taxon>
        <taxon>Pseudomonadati</taxon>
        <taxon>Bacteroidota</taxon>
        <taxon>Chitinophagia</taxon>
        <taxon>Chitinophagales</taxon>
        <taxon>Chitinophagaceae</taxon>
        <taxon>Flaviaestuariibacter</taxon>
    </lineage>
</organism>
<feature type="domain" description="PAC" evidence="8">
    <location>
        <begin position="82"/>
        <end position="134"/>
    </location>
</feature>
<dbReference type="Pfam" id="PF02518">
    <property type="entry name" value="HATPase_c"/>
    <property type="match status" value="1"/>
</dbReference>
<sequence length="517" mass="58291">MLHDQLTATSELALLLADAMPQLVWIADKAGAVTYFNKRVEEFAGARRGPGGYWEWQDMIHPHDLPATAAAWSSAMSTGTCFEVEHRMRRADGCYEWHLTRALPQTNAEGIVQHWFGTATNIHQQKLAQQVLCESEERFRLLTNSIPQIVWTTGPEGKTEFINDRWLTYTGQQAADTDGRMVMMHPDDLPFIMESWQEAQRAGASAEWEYRLLNQDTGRYRWFAARILPLKDETGTVLKWIGAATDIQNLKDTAGELERQVAERTRELHRLNAALEAQAEELRRSNEDLEQFAHVASHDLKEPLRKLRTFGNRIVTDYGHLLPEKGVSFLGKMEASAARMGQMIDGVLHYSLLGSMEQRLVRVDLNEVLTHIEADLEVLVQQKSALLVRTPLPAVAGVPVLLHQLFYNLIQNALKFSRAGVVPEIEVSVTDVHPWERQEPGYVAIRVCDNGIGFDPQFARSIFKTFTRLHSQDHYEGTGLGLALCQKIVQRHRGRIRAEGTPGAGATFTVLLPTEGE</sequence>
<dbReference type="InterPro" id="IPR003594">
    <property type="entry name" value="HATPase_dom"/>
</dbReference>
<dbReference type="InterPro" id="IPR052162">
    <property type="entry name" value="Sensor_kinase/Photoreceptor"/>
</dbReference>
<dbReference type="NCBIfam" id="TIGR00229">
    <property type="entry name" value="sensory_box"/>
    <property type="match status" value="2"/>
</dbReference>
<evidence type="ECO:0000259" key="7">
    <source>
        <dbReference type="PROSITE" id="PS50109"/>
    </source>
</evidence>
<evidence type="ECO:0000256" key="5">
    <source>
        <dbReference type="ARBA" id="ARBA00022777"/>
    </source>
</evidence>
<dbReference type="SUPFAM" id="SSF55874">
    <property type="entry name" value="ATPase domain of HSP90 chaperone/DNA topoisomerase II/histidine kinase"/>
    <property type="match status" value="1"/>
</dbReference>
<dbReference type="InterPro" id="IPR001610">
    <property type="entry name" value="PAC"/>
</dbReference>
<accession>A0ABP8HVS7</accession>
<name>A0ABP8HVS7_9BACT</name>
<evidence type="ECO:0000256" key="2">
    <source>
        <dbReference type="ARBA" id="ARBA00012438"/>
    </source>
</evidence>
<dbReference type="EMBL" id="BAABGY010000026">
    <property type="protein sequence ID" value="GAA4345455.1"/>
    <property type="molecule type" value="Genomic_DNA"/>
</dbReference>
<dbReference type="InterPro" id="IPR036097">
    <property type="entry name" value="HisK_dim/P_sf"/>
</dbReference>
<protein>
    <recommendedName>
        <fullName evidence="2">histidine kinase</fullName>
        <ecNumber evidence="2">2.7.13.3</ecNumber>
    </recommendedName>
</protein>
<evidence type="ECO:0000256" key="4">
    <source>
        <dbReference type="ARBA" id="ARBA00022679"/>
    </source>
</evidence>
<dbReference type="InterPro" id="IPR000700">
    <property type="entry name" value="PAS-assoc_C"/>
</dbReference>